<keyword evidence="5" id="KW-1015">Disulfide bond</keyword>
<comment type="caution">
    <text evidence="9">The sequence shown here is derived from an EMBL/GenBank/DDBJ whole genome shotgun (WGS) entry which is preliminary data.</text>
</comment>
<dbReference type="PROSITE" id="PS00135">
    <property type="entry name" value="TRYPSIN_SER"/>
    <property type="match status" value="1"/>
</dbReference>
<comment type="subcellular location">
    <subcellularLocation>
        <location evidence="1">Secreted</location>
    </subcellularLocation>
</comment>
<organism evidence="9 10">
    <name type="scientific">Muraenolepis orangiensis</name>
    <name type="common">Patagonian moray cod</name>
    <dbReference type="NCBI Taxonomy" id="630683"/>
    <lineage>
        <taxon>Eukaryota</taxon>
        <taxon>Metazoa</taxon>
        <taxon>Chordata</taxon>
        <taxon>Craniata</taxon>
        <taxon>Vertebrata</taxon>
        <taxon>Euteleostomi</taxon>
        <taxon>Actinopterygii</taxon>
        <taxon>Neopterygii</taxon>
        <taxon>Teleostei</taxon>
        <taxon>Neoteleostei</taxon>
        <taxon>Acanthomorphata</taxon>
        <taxon>Zeiogadaria</taxon>
        <taxon>Gadariae</taxon>
        <taxon>Gadiformes</taxon>
        <taxon>Muraenolepidoidei</taxon>
        <taxon>Muraenolepididae</taxon>
        <taxon>Muraenolepis</taxon>
    </lineage>
</organism>
<evidence type="ECO:0000256" key="4">
    <source>
        <dbReference type="ARBA" id="ARBA00022737"/>
    </source>
</evidence>
<dbReference type="InterPro" id="IPR050442">
    <property type="entry name" value="Peptidase_S1_coag_factors"/>
</dbReference>
<dbReference type="SUPFAM" id="SSF50494">
    <property type="entry name" value="Trypsin-like serine proteases"/>
    <property type="match status" value="1"/>
</dbReference>
<keyword evidence="6" id="KW-0325">Glycoprotein</keyword>
<evidence type="ECO:0000256" key="1">
    <source>
        <dbReference type="ARBA" id="ARBA00004613"/>
    </source>
</evidence>
<dbReference type="InterPro" id="IPR018114">
    <property type="entry name" value="TRYPSIN_HIS"/>
</dbReference>
<accession>A0A9Q0DDH6</accession>
<dbReference type="Gene3D" id="2.40.10.10">
    <property type="entry name" value="Trypsin-like serine proteases"/>
    <property type="match status" value="2"/>
</dbReference>
<dbReference type="Proteomes" id="UP001148018">
    <property type="component" value="Unassembled WGS sequence"/>
</dbReference>
<protein>
    <recommendedName>
        <fullName evidence="8">Peptidase S1 domain-containing protein</fullName>
    </recommendedName>
</protein>
<sequence>MKRRQRHICGAVDEIITSTVGRERNTEQPSSSWGNRDPQEIRKAALEPFACGTVPVLLNQSEALDPRARIVGGSECPKGHCPWQVLLTTRGKGFCGGIIIRPLWVLTASHCLEDIQAHNLQVLEGTEQVLQVARILMHEDYVARTADGDIALLLLATPIRYSAHATPVCLPTRRLAEQQLWAVASHTVSGWGRRGENGPTSRLLRRAQVPRIRTLDCEEQSGVRLTANMFCAGFLDGTQDSCKGDSGGPLVTLYRRTVFLLGVVSWGRGCARPGNYGIYTRVSNYLDWIHNRRQEVELQGNHTALPVPTTDHSLS</sequence>
<dbReference type="PROSITE" id="PS50240">
    <property type="entry name" value="TRYPSIN_DOM"/>
    <property type="match status" value="1"/>
</dbReference>
<keyword evidence="10" id="KW-1185">Reference proteome</keyword>
<dbReference type="InterPro" id="IPR001314">
    <property type="entry name" value="Peptidase_S1A"/>
</dbReference>
<keyword evidence="4" id="KW-0677">Repeat</keyword>
<proteinExistence type="predicted"/>
<dbReference type="GO" id="GO:0004252">
    <property type="term" value="F:serine-type endopeptidase activity"/>
    <property type="evidence" value="ECO:0007669"/>
    <property type="project" value="InterPro"/>
</dbReference>
<keyword evidence="7" id="KW-0645">Protease</keyword>
<dbReference type="PROSITE" id="PS00134">
    <property type="entry name" value="TRYPSIN_HIS"/>
    <property type="match status" value="1"/>
</dbReference>
<evidence type="ECO:0000256" key="6">
    <source>
        <dbReference type="ARBA" id="ARBA00023180"/>
    </source>
</evidence>
<keyword evidence="7" id="KW-0378">Hydrolase</keyword>
<evidence type="ECO:0000256" key="3">
    <source>
        <dbReference type="ARBA" id="ARBA00022729"/>
    </source>
</evidence>
<gene>
    <name evidence="9" type="ORF">NHX12_015167</name>
</gene>
<dbReference type="InterPro" id="IPR033116">
    <property type="entry name" value="TRYPSIN_SER"/>
</dbReference>
<dbReference type="OrthoDB" id="10004439at2759"/>
<reference evidence="9" key="1">
    <citation type="submission" date="2022-07" db="EMBL/GenBank/DDBJ databases">
        <title>Chromosome-level genome of Muraenolepis orangiensis.</title>
        <authorList>
            <person name="Kim J."/>
        </authorList>
    </citation>
    <scope>NUCLEOTIDE SEQUENCE</scope>
    <source>
        <strain evidence="9">KU_S4_2022</strain>
        <tissue evidence="9">Muscle</tissue>
    </source>
</reference>
<evidence type="ECO:0000256" key="7">
    <source>
        <dbReference type="RuleBase" id="RU363034"/>
    </source>
</evidence>
<evidence type="ECO:0000256" key="5">
    <source>
        <dbReference type="ARBA" id="ARBA00023157"/>
    </source>
</evidence>
<dbReference type="FunFam" id="2.40.10.10:FF:000068">
    <property type="entry name" value="transmembrane protease serine 2"/>
    <property type="match status" value="1"/>
</dbReference>
<evidence type="ECO:0000259" key="8">
    <source>
        <dbReference type="PROSITE" id="PS50240"/>
    </source>
</evidence>
<dbReference type="PRINTS" id="PR00722">
    <property type="entry name" value="CHYMOTRYPSIN"/>
</dbReference>
<dbReference type="SMART" id="SM00020">
    <property type="entry name" value="Tryp_SPc"/>
    <property type="match status" value="1"/>
</dbReference>
<dbReference type="GO" id="GO:0005615">
    <property type="term" value="C:extracellular space"/>
    <property type="evidence" value="ECO:0007669"/>
    <property type="project" value="TreeGrafter"/>
</dbReference>
<dbReference type="InterPro" id="IPR009003">
    <property type="entry name" value="Peptidase_S1_PA"/>
</dbReference>
<evidence type="ECO:0000313" key="9">
    <source>
        <dbReference type="EMBL" id="KAJ3584672.1"/>
    </source>
</evidence>
<dbReference type="PANTHER" id="PTHR24278">
    <property type="entry name" value="COAGULATION FACTOR"/>
    <property type="match status" value="1"/>
</dbReference>
<dbReference type="Pfam" id="PF00089">
    <property type="entry name" value="Trypsin"/>
    <property type="match status" value="1"/>
</dbReference>
<evidence type="ECO:0000256" key="2">
    <source>
        <dbReference type="ARBA" id="ARBA00022525"/>
    </source>
</evidence>
<keyword evidence="7" id="KW-0720">Serine protease</keyword>
<dbReference type="InterPro" id="IPR043504">
    <property type="entry name" value="Peptidase_S1_PA_chymotrypsin"/>
</dbReference>
<dbReference type="InterPro" id="IPR001254">
    <property type="entry name" value="Trypsin_dom"/>
</dbReference>
<keyword evidence="3" id="KW-0732">Signal</keyword>
<dbReference type="AlphaFoldDB" id="A0A9Q0DDH6"/>
<dbReference type="PANTHER" id="PTHR24278:SF26">
    <property type="entry name" value="COAGULATION FACTOR VII"/>
    <property type="match status" value="1"/>
</dbReference>
<dbReference type="GO" id="GO:0006508">
    <property type="term" value="P:proteolysis"/>
    <property type="evidence" value="ECO:0007669"/>
    <property type="project" value="UniProtKB-KW"/>
</dbReference>
<evidence type="ECO:0000313" key="10">
    <source>
        <dbReference type="Proteomes" id="UP001148018"/>
    </source>
</evidence>
<dbReference type="CDD" id="cd00190">
    <property type="entry name" value="Tryp_SPc"/>
    <property type="match status" value="1"/>
</dbReference>
<keyword evidence="2" id="KW-0964">Secreted</keyword>
<name>A0A9Q0DDH6_9TELE</name>
<feature type="domain" description="Peptidase S1" evidence="8">
    <location>
        <begin position="70"/>
        <end position="294"/>
    </location>
</feature>
<dbReference type="EMBL" id="JANIIK010000119">
    <property type="protein sequence ID" value="KAJ3584672.1"/>
    <property type="molecule type" value="Genomic_DNA"/>
</dbReference>